<dbReference type="PANTHER" id="PTHR10367:SF27">
    <property type="entry name" value="TYROSINE-PROTEIN PHOSPHATASE F54C8.4-RELATED"/>
    <property type="match status" value="1"/>
</dbReference>
<feature type="region of interest" description="Disordered" evidence="1">
    <location>
        <begin position="234"/>
        <end position="294"/>
    </location>
</feature>
<dbReference type="WBParaSite" id="jg23155.1">
    <property type="protein sequence ID" value="jg23155.1"/>
    <property type="gene ID" value="jg23155"/>
</dbReference>
<evidence type="ECO:0000313" key="3">
    <source>
        <dbReference type="Proteomes" id="UP000887574"/>
    </source>
</evidence>
<sequence>MRSVPRKKAARRAGCRQEKGSLETGGGYLGGRYPGAEFPEGKFGGGDYKLQIGLFYLLSRWEKYDPIGHVIVNTRIFAFKTPLRLELQNRLPKPLKFSTVDLYRKLAESGKTLGLVINATNTERYYDRADVEGMSIGYKALLCPGRGFLDQTDLVMQFFSEIDEFLAANQENDLLIGVHCTNGVNRAGYLICRYLIEKMGWSSHEALEAFENARGYPIERGSYVQALHKADRENRLKKKRASQTNEVTASGDFQENEDEEQSEKERKRKRKRRKEIEAQAEDGTQGTEMPGFDPTLTAQMMQQFFQMEQRFKEAAQVAVVDQSFQSPFQPSPYPLLSSHRLWLLSSTNPLLAASKKSKAVSSAVITTVESKPVTDLNDQLEDIGDSDEDEEISTTTIDYESMGKVDVVEVSASQQRRQRRKKLEKKFATMKRGKFWEINELRKDGGF</sequence>
<name>A0A915DTZ6_9BILA</name>
<feature type="compositionally biased region" description="Polar residues" evidence="1">
    <location>
        <begin position="242"/>
        <end position="253"/>
    </location>
</feature>
<dbReference type="Gene3D" id="3.90.190.10">
    <property type="entry name" value="Protein tyrosine phosphatase superfamily"/>
    <property type="match status" value="1"/>
</dbReference>
<proteinExistence type="predicted"/>
<reference evidence="4" key="1">
    <citation type="submission" date="2022-11" db="UniProtKB">
        <authorList>
            <consortium name="WormBaseParasite"/>
        </authorList>
    </citation>
    <scope>IDENTIFICATION</scope>
</reference>
<dbReference type="PANTHER" id="PTHR10367">
    <property type="entry name" value="MRNA-CAPPING ENZYME"/>
    <property type="match status" value="1"/>
</dbReference>
<feature type="compositionally biased region" description="Basic residues" evidence="1">
    <location>
        <begin position="1"/>
        <end position="14"/>
    </location>
</feature>
<feature type="region of interest" description="Disordered" evidence="1">
    <location>
        <begin position="1"/>
        <end position="21"/>
    </location>
</feature>
<dbReference type="PROSITE" id="PS50056">
    <property type="entry name" value="TYR_PHOSPHATASE_2"/>
    <property type="match status" value="1"/>
</dbReference>
<keyword evidence="3" id="KW-1185">Reference proteome</keyword>
<dbReference type="Proteomes" id="UP000887574">
    <property type="component" value="Unplaced"/>
</dbReference>
<evidence type="ECO:0000259" key="2">
    <source>
        <dbReference type="PROSITE" id="PS50056"/>
    </source>
</evidence>
<dbReference type="InterPro" id="IPR051029">
    <property type="entry name" value="mRNA_Capping_Enz/RNA_Phosphat"/>
</dbReference>
<feature type="domain" description="Tyrosine specific protein phosphatases" evidence="2">
    <location>
        <begin position="156"/>
        <end position="225"/>
    </location>
</feature>
<evidence type="ECO:0000313" key="4">
    <source>
        <dbReference type="WBParaSite" id="jg23155.1"/>
    </source>
</evidence>
<dbReference type="InterPro" id="IPR029021">
    <property type="entry name" value="Prot-tyrosine_phosphatase-like"/>
</dbReference>
<dbReference type="GO" id="GO:0004651">
    <property type="term" value="F:polynucleotide 5'-phosphatase activity"/>
    <property type="evidence" value="ECO:0007669"/>
    <property type="project" value="TreeGrafter"/>
</dbReference>
<evidence type="ECO:0000256" key="1">
    <source>
        <dbReference type="SAM" id="MobiDB-lite"/>
    </source>
</evidence>
<dbReference type="Pfam" id="PF00782">
    <property type="entry name" value="DSPc"/>
    <property type="match status" value="1"/>
</dbReference>
<dbReference type="SMART" id="SM00195">
    <property type="entry name" value="DSPc"/>
    <property type="match status" value="1"/>
</dbReference>
<organism evidence="3 4">
    <name type="scientific">Ditylenchus dipsaci</name>
    <dbReference type="NCBI Taxonomy" id="166011"/>
    <lineage>
        <taxon>Eukaryota</taxon>
        <taxon>Metazoa</taxon>
        <taxon>Ecdysozoa</taxon>
        <taxon>Nematoda</taxon>
        <taxon>Chromadorea</taxon>
        <taxon>Rhabditida</taxon>
        <taxon>Tylenchina</taxon>
        <taxon>Tylenchomorpha</taxon>
        <taxon>Sphaerularioidea</taxon>
        <taxon>Anguinidae</taxon>
        <taxon>Anguininae</taxon>
        <taxon>Ditylenchus</taxon>
    </lineage>
</organism>
<dbReference type="SUPFAM" id="SSF52799">
    <property type="entry name" value="(Phosphotyrosine protein) phosphatases II"/>
    <property type="match status" value="1"/>
</dbReference>
<dbReference type="InterPro" id="IPR000340">
    <property type="entry name" value="Dual-sp_phosphatase_cat-dom"/>
</dbReference>
<accession>A0A915DTZ6</accession>
<dbReference type="InterPro" id="IPR020422">
    <property type="entry name" value="TYR_PHOSPHATASE_DUAL_dom"/>
</dbReference>
<protein>
    <submittedName>
        <fullName evidence="4">Tyrosine specific protein phosphatases domain-containing protein</fullName>
    </submittedName>
</protein>
<dbReference type="AlphaFoldDB" id="A0A915DTZ6"/>
<dbReference type="InterPro" id="IPR000387">
    <property type="entry name" value="Tyr_Pase_dom"/>
</dbReference>